<gene>
    <name evidence="2" type="ORF">HNP81_002058</name>
</gene>
<keyword evidence="3" id="KW-1185">Reference proteome</keyword>
<keyword evidence="1" id="KW-0812">Transmembrane</keyword>
<name>A0ABR6CQ45_9BACI</name>
<proteinExistence type="predicted"/>
<evidence type="ECO:0000256" key="1">
    <source>
        <dbReference type="SAM" id="Phobius"/>
    </source>
</evidence>
<dbReference type="EMBL" id="JACJHX010000005">
    <property type="protein sequence ID" value="MBA9026773.1"/>
    <property type="molecule type" value="Genomic_DNA"/>
</dbReference>
<organism evidence="2 3">
    <name type="scientific">Peribacillus huizhouensis</name>
    <dbReference type="NCBI Taxonomy" id="1501239"/>
    <lineage>
        <taxon>Bacteria</taxon>
        <taxon>Bacillati</taxon>
        <taxon>Bacillota</taxon>
        <taxon>Bacilli</taxon>
        <taxon>Bacillales</taxon>
        <taxon>Bacillaceae</taxon>
        <taxon>Peribacillus</taxon>
    </lineage>
</organism>
<feature type="transmembrane region" description="Helical" evidence="1">
    <location>
        <begin position="30"/>
        <end position="47"/>
    </location>
</feature>
<dbReference type="Proteomes" id="UP000626697">
    <property type="component" value="Unassembled WGS sequence"/>
</dbReference>
<evidence type="ECO:0000313" key="2">
    <source>
        <dbReference type="EMBL" id="MBA9026773.1"/>
    </source>
</evidence>
<reference evidence="2 3" key="1">
    <citation type="submission" date="2020-08" db="EMBL/GenBank/DDBJ databases">
        <title>Genomic Encyclopedia of Type Strains, Phase IV (KMG-IV): sequencing the most valuable type-strain genomes for metagenomic binning, comparative biology and taxonomic classification.</title>
        <authorList>
            <person name="Goeker M."/>
        </authorList>
    </citation>
    <scope>NUCLEOTIDE SEQUENCE [LARGE SCALE GENOMIC DNA]</scope>
    <source>
        <strain evidence="2 3">DSM 105481</strain>
    </source>
</reference>
<evidence type="ECO:0000313" key="3">
    <source>
        <dbReference type="Proteomes" id="UP000626697"/>
    </source>
</evidence>
<comment type="caution">
    <text evidence="2">The sequence shown here is derived from an EMBL/GenBank/DDBJ whole genome shotgun (WGS) entry which is preliminary data.</text>
</comment>
<sequence length="49" mass="5396">MALKFLSEVSGLILICSTIFYILVPQPITTIIFAVTCILFLTATVFSKN</sequence>
<keyword evidence="1" id="KW-1133">Transmembrane helix</keyword>
<keyword evidence="1" id="KW-0472">Membrane</keyword>
<feature type="transmembrane region" description="Helical" evidence="1">
    <location>
        <begin position="5"/>
        <end position="24"/>
    </location>
</feature>
<accession>A0ABR6CQ45</accession>
<protein>
    <submittedName>
        <fullName evidence="2">Uncharacterized protein</fullName>
    </submittedName>
</protein>